<protein>
    <submittedName>
        <fullName evidence="1">Uncharacterized protein</fullName>
    </submittedName>
</protein>
<evidence type="ECO:0000313" key="2">
    <source>
        <dbReference type="Proteomes" id="UP000225740"/>
    </source>
</evidence>
<reference evidence="1 2" key="1">
    <citation type="submission" date="2017-06" db="EMBL/GenBank/DDBJ databases">
        <title>Description of Rhodopirellula bahusiensis sp. nov.</title>
        <authorList>
            <person name="Kizina J."/>
            <person name="Harder J."/>
        </authorList>
    </citation>
    <scope>NUCLEOTIDE SEQUENCE [LARGE SCALE GENOMIC DNA]</scope>
    <source>
        <strain evidence="1 2">SWK21</strain>
    </source>
</reference>
<dbReference type="Proteomes" id="UP000225740">
    <property type="component" value="Unassembled WGS sequence"/>
</dbReference>
<evidence type="ECO:0000313" key="1">
    <source>
        <dbReference type="EMBL" id="PHQ32684.1"/>
    </source>
</evidence>
<organism evidence="1 2">
    <name type="scientific">Rhodopirellula bahusiensis</name>
    <dbReference type="NCBI Taxonomy" id="2014065"/>
    <lineage>
        <taxon>Bacteria</taxon>
        <taxon>Pseudomonadati</taxon>
        <taxon>Planctomycetota</taxon>
        <taxon>Planctomycetia</taxon>
        <taxon>Pirellulales</taxon>
        <taxon>Pirellulaceae</taxon>
        <taxon>Rhodopirellula</taxon>
    </lineage>
</organism>
<name>A0A2G1W0Y1_9BACT</name>
<gene>
    <name evidence="1" type="ORF">CEE69_24030</name>
</gene>
<dbReference type="AlphaFoldDB" id="A0A2G1W0Y1"/>
<keyword evidence="2" id="KW-1185">Reference proteome</keyword>
<dbReference type="EMBL" id="NIZW01000023">
    <property type="protein sequence ID" value="PHQ32684.1"/>
    <property type="molecule type" value="Genomic_DNA"/>
</dbReference>
<proteinExistence type="predicted"/>
<sequence>MFDELDLLPHLIGFNATTLMLQKTEFIFQRLQQGASFAVLLEDRLSSVECIEAELRFAKD</sequence>
<comment type="caution">
    <text evidence="1">The sequence shown here is derived from an EMBL/GenBank/DDBJ whole genome shotgun (WGS) entry which is preliminary data.</text>
</comment>
<accession>A0A2G1W0Y1</accession>